<organism evidence="11 12">
    <name type="scientific">Actinorhabdospora filicis</name>
    <dbReference type="NCBI Taxonomy" id="1785913"/>
    <lineage>
        <taxon>Bacteria</taxon>
        <taxon>Bacillati</taxon>
        <taxon>Actinomycetota</taxon>
        <taxon>Actinomycetes</taxon>
        <taxon>Micromonosporales</taxon>
        <taxon>Micromonosporaceae</taxon>
        <taxon>Actinorhabdospora</taxon>
    </lineage>
</organism>
<accession>A0A9W6STG3</accession>
<name>A0A9W6STG3_9ACTN</name>
<keyword evidence="4 8" id="KW-0812">Transmembrane</keyword>
<feature type="domain" description="Cation efflux protein cytoplasmic" evidence="10">
    <location>
        <begin position="228"/>
        <end position="298"/>
    </location>
</feature>
<dbReference type="Gene3D" id="1.20.1510.10">
    <property type="entry name" value="Cation efflux protein transmembrane domain"/>
    <property type="match status" value="1"/>
</dbReference>
<sequence>MGHDHGGHGHGIPAAQAASASGKHVRRLSIAIGLGLVTFVTQITVGLSTSSLALLSDSAHVFTDVLGVIMSLVAILVARRAAARADRTFGMYRAEVFAALFNAFLLFAVAGWVVYEAVGRLGEPPEVPGLPVSVVAVVGLVMNVIALLILRDGAAESLNVRGAYLEVMADMIGSIGVLASGLLTMLFGWRYTDPIIGVAIGVFVLPRAYKLGKQALRILFQHAPARVDLPALTADLAAVPGVTDVHDLHVWTLTSGMEVASAHLTTVPDADTGVVLAAARRVLADGYHIEHATLQVEAAACDHPGW</sequence>
<feature type="transmembrane region" description="Helical" evidence="8">
    <location>
        <begin position="94"/>
        <end position="115"/>
    </location>
</feature>
<comment type="subcellular location">
    <subcellularLocation>
        <location evidence="1">Membrane</location>
        <topology evidence="1">Multi-pass membrane protein</topology>
    </subcellularLocation>
</comment>
<dbReference type="PANTHER" id="PTHR11562:SF17">
    <property type="entry name" value="RE54080P-RELATED"/>
    <property type="match status" value="1"/>
</dbReference>
<dbReference type="Pfam" id="PF01545">
    <property type="entry name" value="Cation_efflux"/>
    <property type="match status" value="1"/>
</dbReference>
<evidence type="ECO:0000259" key="9">
    <source>
        <dbReference type="Pfam" id="PF01545"/>
    </source>
</evidence>
<keyword evidence="7 8" id="KW-0472">Membrane</keyword>
<evidence type="ECO:0000256" key="8">
    <source>
        <dbReference type="SAM" id="Phobius"/>
    </source>
</evidence>
<feature type="transmembrane region" description="Helical" evidence="8">
    <location>
        <begin position="195"/>
        <end position="212"/>
    </location>
</feature>
<dbReference type="SUPFAM" id="SSF161111">
    <property type="entry name" value="Cation efflux protein transmembrane domain-like"/>
    <property type="match status" value="1"/>
</dbReference>
<dbReference type="EMBL" id="BSTX01000006">
    <property type="protein sequence ID" value="GLZ81527.1"/>
    <property type="molecule type" value="Genomic_DNA"/>
</dbReference>
<reference evidence="11" key="1">
    <citation type="submission" date="2023-03" db="EMBL/GenBank/DDBJ databases">
        <title>Actinorhabdospora filicis NBRC 111898.</title>
        <authorList>
            <person name="Ichikawa N."/>
            <person name="Sato H."/>
            <person name="Tonouchi N."/>
        </authorList>
    </citation>
    <scope>NUCLEOTIDE SEQUENCE</scope>
    <source>
        <strain evidence="11">NBRC 111898</strain>
    </source>
</reference>
<dbReference type="Pfam" id="PF16916">
    <property type="entry name" value="ZT_dimer"/>
    <property type="match status" value="1"/>
</dbReference>
<feature type="transmembrane region" description="Helical" evidence="8">
    <location>
        <begin position="30"/>
        <end position="55"/>
    </location>
</feature>
<dbReference type="Proteomes" id="UP001165079">
    <property type="component" value="Unassembled WGS sequence"/>
</dbReference>
<dbReference type="InterPro" id="IPR050681">
    <property type="entry name" value="CDF/SLC30A"/>
</dbReference>
<feature type="transmembrane region" description="Helical" evidence="8">
    <location>
        <begin position="61"/>
        <end position="82"/>
    </location>
</feature>
<dbReference type="InterPro" id="IPR058533">
    <property type="entry name" value="Cation_efflux_TM"/>
</dbReference>
<keyword evidence="6" id="KW-0406">Ion transport</keyword>
<dbReference type="PANTHER" id="PTHR11562">
    <property type="entry name" value="CATION EFFLUX PROTEIN/ ZINC TRANSPORTER"/>
    <property type="match status" value="1"/>
</dbReference>
<dbReference type="InterPro" id="IPR027470">
    <property type="entry name" value="Cation_efflux_CTD"/>
</dbReference>
<comment type="caution">
    <text evidence="11">The sequence shown here is derived from an EMBL/GenBank/DDBJ whole genome shotgun (WGS) entry which is preliminary data.</text>
</comment>
<dbReference type="InterPro" id="IPR027469">
    <property type="entry name" value="Cation_efflux_TMD_sf"/>
</dbReference>
<dbReference type="RefSeq" id="WP_285667012.1">
    <property type="nucleotide sequence ID" value="NZ_BSTX01000006.1"/>
</dbReference>
<gene>
    <name evidence="11" type="ORF">Afil01_63340</name>
</gene>
<dbReference type="AlphaFoldDB" id="A0A9W6STG3"/>
<dbReference type="InterPro" id="IPR002524">
    <property type="entry name" value="Cation_efflux"/>
</dbReference>
<evidence type="ECO:0000256" key="7">
    <source>
        <dbReference type="ARBA" id="ARBA00023136"/>
    </source>
</evidence>
<comment type="similarity">
    <text evidence="2">Belongs to the cation diffusion facilitator (CDF) transporter (TC 2.A.4) family. SLC30A subfamily.</text>
</comment>
<evidence type="ECO:0000256" key="4">
    <source>
        <dbReference type="ARBA" id="ARBA00022692"/>
    </source>
</evidence>
<evidence type="ECO:0000256" key="2">
    <source>
        <dbReference type="ARBA" id="ARBA00008873"/>
    </source>
</evidence>
<dbReference type="GO" id="GO:0005385">
    <property type="term" value="F:zinc ion transmembrane transporter activity"/>
    <property type="evidence" value="ECO:0007669"/>
    <property type="project" value="TreeGrafter"/>
</dbReference>
<evidence type="ECO:0000313" key="12">
    <source>
        <dbReference type="Proteomes" id="UP001165079"/>
    </source>
</evidence>
<protein>
    <submittedName>
        <fullName evidence="11">Cation efflux system protein</fullName>
    </submittedName>
</protein>
<dbReference type="NCBIfam" id="TIGR01297">
    <property type="entry name" value="CDF"/>
    <property type="match status" value="1"/>
</dbReference>
<dbReference type="InterPro" id="IPR036837">
    <property type="entry name" value="Cation_efflux_CTD_sf"/>
</dbReference>
<keyword evidence="5 8" id="KW-1133">Transmembrane helix</keyword>
<evidence type="ECO:0000256" key="6">
    <source>
        <dbReference type="ARBA" id="ARBA00023065"/>
    </source>
</evidence>
<dbReference type="GO" id="GO:0005886">
    <property type="term" value="C:plasma membrane"/>
    <property type="evidence" value="ECO:0007669"/>
    <property type="project" value="TreeGrafter"/>
</dbReference>
<evidence type="ECO:0000313" key="11">
    <source>
        <dbReference type="EMBL" id="GLZ81527.1"/>
    </source>
</evidence>
<feature type="domain" description="Cation efflux protein transmembrane" evidence="9">
    <location>
        <begin position="30"/>
        <end position="219"/>
    </location>
</feature>
<dbReference type="SUPFAM" id="SSF160240">
    <property type="entry name" value="Cation efflux protein cytoplasmic domain-like"/>
    <property type="match status" value="1"/>
</dbReference>
<proteinExistence type="inferred from homology"/>
<feature type="transmembrane region" description="Helical" evidence="8">
    <location>
        <begin position="127"/>
        <end position="150"/>
    </location>
</feature>
<keyword evidence="3" id="KW-0813">Transport</keyword>
<evidence type="ECO:0000256" key="1">
    <source>
        <dbReference type="ARBA" id="ARBA00004141"/>
    </source>
</evidence>
<keyword evidence="12" id="KW-1185">Reference proteome</keyword>
<evidence type="ECO:0000256" key="3">
    <source>
        <dbReference type="ARBA" id="ARBA00022448"/>
    </source>
</evidence>
<evidence type="ECO:0000256" key="5">
    <source>
        <dbReference type="ARBA" id="ARBA00022989"/>
    </source>
</evidence>
<evidence type="ECO:0000259" key="10">
    <source>
        <dbReference type="Pfam" id="PF16916"/>
    </source>
</evidence>
<feature type="transmembrane region" description="Helical" evidence="8">
    <location>
        <begin position="171"/>
        <end position="189"/>
    </location>
</feature>